<proteinExistence type="predicted"/>
<reference evidence="1" key="1">
    <citation type="journal article" date="2014" name="Front. Microbiol.">
        <title>High frequency of phylogenetically diverse reductive dehalogenase-homologous genes in deep subseafloor sedimentary metagenomes.</title>
        <authorList>
            <person name="Kawai M."/>
            <person name="Futagami T."/>
            <person name="Toyoda A."/>
            <person name="Takaki Y."/>
            <person name="Nishi S."/>
            <person name="Hori S."/>
            <person name="Arai W."/>
            <person name="Tsubouchi T."/>
            <person name="Morono Y."/>
            <person name="Uchiyama I."/>
            <person name="Ito T."/>
            <person name="Fujiyama A."/>
            <person name="Inagaki F."/>
            <person name="Takami H."/>
        </authorList>
    </citation>
    <scope>NUCLEOTIDE SEQUENCE</scope>
    <source>
        <strain evidence="1">Expedition CK06-06</strain>
    </source>
</reference>
<sequence length="163" mass="19407">MRDVENTKPVFNLSLTWRCGSHFLKNLLCLHPDCCFNEVNHEDRLINKSYILENYINETYFFKNLALENGSANKEDLLSKYLEHLGKAILSYYYSYSDRKKRVIFKTPDVHNIENTFKLFPEAYLLILVRDGRSCVESLLNTNWDWLNRIETDFILLIIHIYS</sequence>
<accession>X1UNY0</accession>
<protein>
    <recommendedName>
        <fullName evidence="2">Sulfotransferase domain-containing protein</fullName>
    </recommendedName>
</protein>
<gene>
    <name evidence="1" type="ORF">S12H4_52116</name>
</gene>
<name>X1UNY0_9ZZZZ</name>
<dbReference type="Pfam" id="PF13469">
    <property type="entry name" value="Sulfotransfer_3"/>
    <property type="match status" value="1"/>
</dbReference>
<dbReference type="AlphaFoldDB" id="X1UNY0"/>
<dbReference type="EMBL" id="BARW01033020">
    <property type="protein sequence ID" value="GAJ05307.1"/>
    <property type="molecule type" value="Genomic_DNA"/>
</dbReference>
<organism evidence="1">
    <name type="scientific">marine sediment metagenome</name>
    <dbReference type="NCBI Taxonomy" id="412755"/>
    <lineage>
        <taxon>unclassified sequences</taxon>
        <taxon>metagenomes</taxon>
        <taxon>ecological metagenomes</taxon>
    </lineage>
</organism>
<dbReference type="Gene3D" id="3.40.50.300">
    <property type="entry name" value="P-loop containing nucleotide triphosphate hydrolases"/>
    <property type="match status" value="1"/>
</dbReference>
<evidence type="ECO:0000313" key="1">
    <source>
        <dbReference type="EMBL" id="GAJ05307.1"/>
    </source>
</evidence>
<dbReference type="SUPFAM" id="SSF52540">
    <property type="entry name" value="P-loop containing nucleoside triphosphate hydrolases"/>
    <property type="match status" value="1"/>
</dbReference>
<comment type="caution">
    <text evidence="1">The sequence shown here is derived from an EMBL/GenBank/DDBJ whole genome shotgun (WGS) entry which is preliminary data.</text>
</comment>
<evidence type="ECO:0008006" key="2">
    <source>
        <dbReference type="Google" id="ProtNLM"/>
    </source>
</evidence>
<dbReference type="InterPro" id="IPR027417">
    <property type="entry name" value="P-loop_NTPase"/>
</dbReference>